<feature type="transmembrane region" description="Helical" evidence="1">
    <location>
        <begin position="48"/>
        <end position="67"/>
    </location>
</feature>
<keyword evidence="1" id="KW-0472">Membrane</keyword>
<feature type="transmembrane region" description="Helical" evidence="1">
    <location>
        <begin position="87"/>
        <end position="110"/>
    </location>
</feature>
<comment type="caution">
    <text evidence="3">The sequence shown here is derived from an EMBL/GenBank/DDBJ whole genome shotgun (WGS) entry which is preliminary data.</text>
</comment>
<dbReference type="Pfam" id="PF20152">
    <property type="entry name" value="DUF6534"/>
    <property type="match status" value="1"/>
</dbReference>
<name>A0AAD6VUQ6_9AGAR</name>
<accession>A0AAD6VUQ6</accession>
<evidence type="ECO:0000313" key="4">
    <source>
        <dbReference type="Proteomes" id="UP001219525"/>
    </source>
</evidence>
<gene>
    <name evidence="3" type="ORF">GGX14DRAFT_559686</name>
</gene>
<keyword evidence="1" id="KW-0812">Transmembrane</keyword>
<reference evidence="3" key="1">
    <citation type="submission" date="2023-03" db="EMBL/GenBank/DDBJ databases">
        <title>Massive genome expansion in bonnet fungi (Mycena s.s.) driven by repeated elements and novel gene families across ecological guilds.</title>
        <authorList>
            <consortium name="Lawrence Berkeley National Laboratory"/>
            <person name="Harder C.B."/>
            <person name="Miyauchi S."/>
            <person name="Viragh M."/>
            <person name="Kuo A."/>
            <person name="Thoen E."/>
            <person name="Andreopoulos B."/>
            <person name="Lu D."/>
            <person name="Skrede I."/>
            <person name="Drula E."/>
            <person name="Henrissat B."/>
            <person name="Morin E."/>
            <person name="Kohler A."/>
            <person name="Barry K."/>
            <person name="LaButti K."/>
            <person name="Morin E."/>
            <person name="Salamov A."/>
            <person name="Lipzen A."/>
            <person name="Mereny Z."/>
            <person name="Hegedus B."/>
            <person name="Baldrian P."/>
            <person name="Stursova M."/>
            <person name="Weitz H."/>
            <person name="Taylor A."/>
            <person name="Grigoriev I.V."/>
            <person name="Nagy L.G."/>
            <person name="Martin F."/>
            <person name="Kauserud H."/>
        </authorList>
    </citation>
    <scope>NUCLEOTIDE SEQUENCE</scope>
    <source>
        <strain evidence="3">9144</strain>
    </source>
</reference>
<dbReference type="Proteomes" id="UP001219525">
    <property type="component" value="Unassembled WGS sequence"/>
</dbReference>
<evidence type="ECO:0000256" key="1">
    <source>
        <dbReference type="SAM" id="Phobius"/>
    </source>
</evidence>
<dbReference type="AlphaFoldDB" id="A0AAD6VUQ6"/>
<organism evidence="3 4">
    <name type="scientific">Mycena pura</name>
    <dbReference type="NCBI Taxonomy" id="153505"/>
    <lineage>
        <taxon>Eukaryota</taxon>
        <taxon>Fungi</taxon>
        <taxon>Dikarya</taxon>
        <taxon>Basidiomycota</taxon>
        <taxon>Agaricomycotina</taxon>
        <taxon>Agaricomycetes</taxon>
        <taxon>Agaricomycetidae</taxon>
        <taxon>Agaricales</taxon>
        <taxon>Marasmiineae</taxon>
        <taxon>Mycenaceae</taxon>
        <taxon>Mycena</taxon>
    </lineage>
</organism>
<feature type="transmembrane region" description="Helical" evidence="1">
    <location>
        <begin position="161"/>
        <end position="180"/>
    </location>
</feature>
<feature type="transmembrane region" description="Helical" evidence="1">
    <location>
        <begin position="12"/>
        <end position="36"/>
    </location>
</feature>
<feature type="transmembrane region" description="Helical" evidence="1">
    <location>
        <begin position="225"/>
        <end position="246"/>
    </location>
</feature>
<keyword evidence="1" id="KW-1133">Transmembrane helix</keyword>
<protein>
    <recommendedName>
        <fullName evidence="2">DUF6534 domain-containing protein</fullName>
    </recommendedName>
</protein>
<dbReference type="EMBL" id="JARJCW010000009">
    <property type="protein sequence ID" value="KAJ7220911.1"/>
    <property type="molecule type" value="Genomic_DNA"/>
</dbReference>
<evidence type="ECO:0000259" key="2">
    <source>
        <dbReference type="Pfam" id="PF20152"/>
    </source>
</evidence>
<dbReference type="InterPro" id="IPR045339">
    <property type="entry name" value="DUF6534"/>
</dbReference>
<feature type="transmembrane region" description="Helical" evidence="1">
    <location>
        <begin position="192"/>
        <end position="219"/>
    </location>
</feature>
<sequence>MGSPLDHTFGIWLIAQFFQCILYGMGLLQVYLYFFWYSKDSWGIKGTVIAITVLETVQTGTYFGATYRFFITDFGNFNALAQFPWQALAQLLALYTSTFVAQSYFAYCIYVLHKKRVFFPLVIVILSLVGLGGGVAQIVLAVHIKEFSQLPSTSAASNTQAALSLACDILITVCLCWRLNVARTGIQSTNRLLNFLIMTAINRGVLTMVTALLNMVLFLTQPGTFYFMMMILLSGKFYMNSMLAMLNTRQYAHSIGAVGNMGDSMSMSPFPSRAGTNATEPVGVNISVRRELHNDRDDKFVL</sequence>
<feature type="domain" description="DUF6534" evidence="2">
    <location>
        <begin position="164"/>
        <end position="251"/>
    </location>
</feature>
<proteinExistence type="predicted"/>
<evidence type="ECO:0000313" key="3">
    <source>
        <dbReference type="EMBL" id="KAJ7220911.1"/>
    </source>
</evidence>
<dbReference type="PANTHER" id="PTHR40465:SF1">
    <property type="entry name" value="DUF6534 DOMAIN-CONTAINING PROTEIN"/>
    <property type="match status" value="1"/>
</dbReference>
<feature type="transmembrane region" description="Helical" evidence="1">
    <location>
        <begin position="117"/>
        <end position="141"/>
    </location>
</feature>
<keyword evidence="4" id="KW-1185">Reference proteome</keyword>
<dbReference type="PANTHER" id="PTHR40465">
    <property type="entry name" value="CHROMOSOME 1, WHOLE GENOME SHOTGUN SEQUENCE"/>
    <property type="match status" value="1"/>
</dbReference>